<keyword evidence="4" id="KW-0378">Hydrolase</keyword>
<dbReference type="Gene3D" id="3.40.630.10">
    <property type="entry name" value="Zn peptidases"/>
    <property type="match status" value="1"/>
</dbReference>
<dbReference type="KEGG" id="hth:HTH_0233"/>
<dbReference type="GO" id="GO:0016603">
    <property type="term" value="F:glutaminyl-peptide cyclotransferase activity"/>
    <property type="evidence" value="ECO:0007669"/>
    <property type="project" value="TreeGrafter"/>
</dbReference>
<keyword evidence="4" id="KW-0031">Aminopeptidase</keyword>
<dbReference type="STRING" id="608538.HTH_0233"/>
<evidence type="ECO:0000313" key="5">
    <source>
        <dbReference type="Proteomes" id="UP000002574"/>
    </source>
</evidence>
<keyword evidence="2" id="KW-0012">Acyltransferase</keyword>
<evidence type="ECO:0000259" key="3">
    <source>
        <dbReference type="Pfam" id="PF04389"/>
    </source>
</evidence>
<evidence type="ECO:0000256" key="1">
    <source>
        <dbReference type="ARBA" id="ARBA00022679"/>
    </source>
</evidence>
<dbReference type="eggNOG" id="COG2234">
    <property type="taxonomic scope" value="Bacteria"/>
</dbReference>
<name>D3DFU8_HYDTT</name>
<dbReference type="KEGG" id="hte:Hydth_0232"/>
<dbReference type="InterPro" id="IPR007484">
    <property type="entry name" value="Peptidase_M28"/>
</dbReference>
<dbReference type="InterPro" id="IPR040234">
    <property type="entry name" value="QC/QCL"/>
</dbReference>
<dbReference type="GO" id="GO:0008270">
    <property type="term" value="F:zinc ion binding"/>
    <property type="evidence" value="ECO:0007669"/>
    <property type="project" value="TreeGrafter"/>
</dbReference>
<dbReference type="GO" id="GO:0004177">
    <property type="term" value="F:aminopeptidase activity"/>
    <property type="evidence" value="ECO:0007669"/>
    <property type="project" value="UniProtKB-KW"/>
</dbReference>
<dbReference type="SUPFAM" id="SSF53187">
    <property type="entry name" value="Zn-dependent exopeptidases"/>
    <property type="match status" value="1"/>
</dbReference>
<sequence length="359" mass="41588">MRSETFEELQRTAEDLLKLNRLAGSEGNKLTKEKIKKFLREKGITYREEFFQIEKSLPIKATIQVNNTTIPCVPYVGSPKGEYEGYVKRDPLEGDIILLGISEERSKLPSLRERGIKAGITYLETLNVHYYGNVDEEFPLVNVKKESIQLVEDAYIKLTIETKKESILCSNIVFDIGRGPIIYMVAHMDTKPYVFGAIDNGVGFLLLLFMADELRRNYHLPYRVRFLLTDAEELGLEGAKFHVGKGIKHAYYCINIDAIGWQHPAVIYKDAEGYNGDRLMDMFLRHLQDMKVSIDFRSSPRAKSDHIPFKKVGVQTLFLSSNPFTIRHTFYDNLEAVNWDIVRMWYELILSFLRRFHKL</sequence>
<protein>
    <submittedName>
        <fullName evidence="4">Putative aminopeptidase</fullName>
    </submittedName>
</protein>
<dbReference type="PATRIC" id="fig|608538.5.peg.233"/>
<dbReference type="Pfam" id="PF04389">
    <property type="entry name" value="Peptidase_M28"/>
    <property type="match status" value="1"/>
</dbReference>
<evidence type="ECO:0000256" key="2">
    <source>
        <dbReference type="ARBA" id="ARBA00023315"/>
    </source>
</evidence>
<keyword evidence="5" id="KW-1185">Reference proteome</keyword>
<keyword evidence="1" id="KW-0808">Transferase</keyword>
<gene>
    <name evidence="4" type="ordered locus">HTH_0233</name>
</gene>
<dbReference type="Proteomes" id="UP000002574">
    <property type="component" value="Chromosome"/>
</dbReference>
<dbReference type="PANTHER" id="PTHR12283:SF6">
    <property type="entry name" value="GLUTAMINYL-PEPTIDE CYCLOTRANSFERASE-RELATED"/>
    <property type="match status" value="1"/>
</dbReference>
<proteinExistence type="predicted"/>
<accession>D3DFU8</accession>
<dbReference type="RefSeq" id="WP_012962883.1">
    <property type="nucleotide sequence ID" value="NC_013799.1"/>
</dbReference>
<keyword evidence="4" id="KW-0645">Protease</keyword>
<dbReference type="EMBL" id="AP011112">
    <property type="protein sequence ID" value="BAI68700.1"/>
    <property type="molecule type" value="Genomic_DNA"/>
</dbReference>
<reference evidence="4 5" key="1">
    <citation type="journal article" date="2010" name="J. Bacteriol.">
        <title>Complete genome sequence of the thermophilic, obligately chemolithoautotrophic hydrogen-oxidizing bacterium Hydrogenobacter thermophilus TK-6.</title>
        <authorList>
            <person name="Arai H."/>
            <person name="Kanbe H."/>
            <person name="Ishii M."/>
            <person name="Igarashi Y."/>
        </authorList>
    </citation>
    <scope>NUCLEOTIDE SEQUENCE [LARGE SCALE GENOMIC DNA]</scope>
    <source>
        <strain evidence="5">DSM 6534 / IAM 12695 / TK-6 [Tokyo]</strain>
    </source>
</reference>
<dbReference type="OrthoDB" id="10948at2"/>
<dbReference type="PANTHER" id="PTHR12283">
    <property type="entry name" value="GLUTAMINYL-PEPTIDE CYCLOTRANSFERASE"/>
    <property type="match status" value="1"/>
</dbReference>
<evidence type="ECO:0000313" key="4">
    <source>
        <dbReference type="EMBL" id="BAI68700.1"/>
    </source>
</evidence>
<organism evidence="4 5">
    <name type="scientific">Hydrogenobacter thermophilus (strain DSM 6534 / IAM 12695 / TK-6)</name>
    <dbReference type="NCBI Taxonomy" id="608538"/>
    <lineage>
        <taxon>Bacteria</taxon>
        <taxon>Pseudomonadati</taxon>
        <taxon>Aquificota</taxon>
        <taxon>Aquificia</taxon>
        <taxon>Aquificales</taxon>
        <taxon>Aquificaceae</taxon>
        <taxon>Hydrogenobacter</taxon>
    </lineage>
</organism>
<feature type="domain" description="Peptidase M28" evidence="3">
    <location>
        <begin position="181"/>
        <end position="352"/>
    </location>
</feature>
<dbReference type="AlphaFoldDB" id="D3DFU8"/>